<name>A0A5C4NJI9_9RHOB</name>
<feature type="transmembrane region" description="Helical" evidence="9">
    <location>
        <begin position="72"/>
        <end position="94"/>
    </location>
</feature>
<accession>A0A5C4NJI9</accession>
<dbReference type="InterPro" id="IPR050469">
    <property type="entry name" value="Diguanylate_Cyclase"/>
</dbReference>
<dbReference type="SMART" id="SM00267">
    <property type="entry name" value="GGDEF"/>
    <property type="match status" value="1"/>
</dbReference>
<organism evidence="11 12">
    <name type="scientific">Rubellimicrobium roseum</name>
    <dbReference type="NCBI Taxonomy" id="687525"/>
    <lineage>
        <taxon>Bacteria</taxon>
        <taxon>Pseudomonadati</taxon>
        <taxon>Pseudomonadota</taxon>
        <taxon>Alphaproteobacteria</taxon>
        <taxon>Rhodobacterales</taxon>
        <taxon>Roseobacteraceae</taxon>
        <taxon>Rubellimicrobium</taxon>
    </lineage>
</organism>
<feature type="transmembrane region" description="Helical" evidence="9">
    <location>
        <begin position="156"/>
        <end position="181"/>
    </location>
</feature>
<dbReference type="PROSITE" id="PS50887">
    <property type="entry name" value="GGDEF"/>
    <property type="match status" value="1"/>
</dbReference>
<evidence type="ECO:0000256" key="7">
    <source>
        <dbReference type="ARBA" id="ARBA00034247"/>
    </source>
</evidence>
<dbReference type="AlphaFoldDB" id="A0A5C4NJI9"/>
<dbReference type="GO" id="GO:0043709">
    <property type="term" value="P:cell adhesion involved in single-species biofilm formation"/>
    <property type="evidence" value="ECO:0007669"/>
    <property type="project" value="TreeGrafter"/>
</dbReference>
<feature type="region of interest" description="Disordered" evidence="8">
    <location>
        <begin position="361"/>
        <end position="398"/>
    </location>
</feature>
<dbReference type="GO" id="GO:0071555">
    <property type="term" value="P:cell wall organization"/>
    <property type="evidence" value="ECO:0007669"/>
    <property type="project" value="InterPro"/>
</dbReference>
<dbReference type="InterPro" id="IPR011620">
    <property type="entry name" value="Sig_transdc_His_kinase_LytS_TM"/>
</dbReference>
<evidence type="ECO:0000313" key="11">
    <source>
        <dbReference type="EMBL" id="TNC74120.1"/>
    </source>
</evidence>
<dbReference type="Pfam" id="PF07694">
    <property type="entry name" value="5TM-5TMR_LYT"/>
    <property type="match status" value="1"/>
</dbReference>
<dbReference type="InterPro" id="IPR029787">
    <property type="entry name" value="Nucleotide_cyclase"/>
</dbReference>
<evidence type="ECO:0000256" key="9">
    <source>
        <dbReference type="SAM" id="Phobius"/>
    </source>
</evidence>
<dbReference type="OrthoDB" id="9812260at2"/>
<dbReference type="PANTHER" id="PTHR45138">
    <property type="entry name" value="REGULATORY COMPONENTS OF SENSORY TRANSDUCTION SYSTEM"/>
    <property type="match status" value="1"/>
</dbReference>
<evidence type="ECO:0000259" key="10">
    <source>
        <dbReference type="PROSITE" id="PS50887"/>
    </source>
</evidence>
<proteinExistence type="predicted"/>
<gene>
    <name evidence="11" type="ORF">FHG71_02680</name>
</gene>
<dbReference type="GO" id="GO:0005886">
    <property type="term" value="C:plasma membrane"/>
    <property type="evidence" value="ECO:0007669"/>
    <property type="project" value="UniProtKB-SubCell"/>
</dbReference>
<dbReference type="InterPro" id="IPR043128">
    <property type="entry name" value="Rev_trsase/Diguanyl_cyclase"/>
</dbReference>
<dbReference type="Proteomes" id="UP000305709">
    <property type="component" value="Unassembled WGS sequence"/>
</dbReference>
<dbReference type="SUPFAM" id="SSF55073">
    <property type="entry name" value="Nucleotide cyclase"/>
    <property type="match status" value="1"/>
</dbReference>
<reference evidence="11 12" key="1">
    <citation type="submission" date="2019-06" db="EMBL/GenBank/DDBJ databases">
        <authorList>
            <person name="Jiang L."/>
        </authorList>
    </citation>
    <scope>NUCLEOTIDE SEQUENCE [LARGE SCALE GENOMIC DNA]</scope>
    <source>
        <strain evidence="11 12">YIM 48858</strain>
    </source>
</reference>
<evidence type="ECO:0000256" key="5">
    <source>
        <dbReference type="ARBA" id="ARBA00022989"/>
    </source>
</evidence>
<dbReference type="EMBL" id="VDFV01000002">
    <property type="protein sequence ID" value="TNC74120.1"/>
    <property type="molecule type" value="Genomic_DNA"/>
</dbReference>
<dbReference type="InterPro" id="IPR000160">
    <property type="entry name" value="GGDEF_dom"/>
</dbReference>
<dbReference type="GO" id="GO:0000155">
    <property type="term" value="F:phosphorelay sensor kinase activity"/>
    <property type="evidence" value="ECO:0007669"/>
    <property type="project" value="InterPro"/>
</dbReference>
<evidence type="ECO:0000256" key="2">
    <source>
        <dbReference type="ARBA" id="ARBA00012528"/>
    </source>
</evidence>
<keyword evidence="4 9" id="KW-0812">Transmembrane</keyword>
<comment type="catalytic activity">
    <reaction evidence="7">
        <text>2 GTP = 3',3'-c-di-GMP + 2 diphosphate</text>
        <dbReference type="Rhea" id="RHEA:24898"/>
        <dbReference type="ChEBI" id="CHEBI:33019"/>
        <dbReference type="ChEBI" id="CHEBI:37565"/>
        <dbReference type="ChEBI" id="CHEBI:58805"/>
        <dbReference type="EC" id="2.7.7.65"/>
    </reaction>
</comment>
<dbReference type="Pfam" id="PF00990">
    <property type="entry name" value="GGDEF"/>
    <property type="match status" value="1"/>
</dbReference>
<evidence type="ECO:0000256" key="1">
    <source>
        <dbReference type="ARBA" id="ARBA00004651"/>
    </source>
</evidence>
<dbReference type="NCBIfam" id="TIGR00254">
    <property type="entry name" value="GGDEF"/>
    <property type="match status" value="1"/>
</dbReference>
<feature type="transmembrane region" description="Helical" evidence="9">
    <location>
        <begin position="100"/>
        <end position="118"/>
    </location>
</feature>
<dbReference type="CDD" id="cd01949">
    <property type="entry name" value="GGDEF"/>
    <property type="match status" value="1"/>
</dbReference>
<dbReference type="EC" id="2.7.7.65" evidence="2"/>
<evidence type="ECO:0000256" key="8">
    <source>
        <dbReference type="SAM" id="MobiDB-lite"/>
    </source>
</evidence>
<comment type="caution">
    <text evidence="11">The sequence shown here is derived from an EMBL/GenBank/DDBJ whole genome shotgun (WGS) entry which is preliminary data.</text>
</comment>
<feature type="transmembrane region" description="Helical" evidence="9">
    <location>
        <begin position="130"/>
        <end position="150"/>
    </location>
</feature>
<keyword evidence="12" id="KW-1185">Reference proteome</keyword>
<dbReference type="GO" id="GO:1902201">
    <property type="term" value="P:negative regulation of bacterial-type flagellum-dependent cell motility"/>
    <property type="evidence" value="ECO:0007669"/>
    <property type="project" value="TreeGrafter"/>
</dbReference>
<keyword evidence="3" id="KW-1003">Cell membrane</keyword>
<dbReference type="RefSeq" id="WP_139080082.1">
    <property type="nucleotide sequence ID" value="NZ_VDFV01000002.1"/>
</dbReference>
<protein>
    <recommendedName>
        <fullName evidence="2">diguanylate cyclase</fullName>
        <ecNumber evidence="2">2.7.7.65</ecNumber>
    </recommendedName>
</protein>
<feature type="domain" description="GGDEF" evidence="10">
    <location>
        <begin position="223"/>
        <end position="355"/>
    </location>
</feature>
<comment type="subcellular location">
    <subcellularLocation>
        <location evidence="1">Cell membrane</location>
        <topology evidence="1">Multi-pass membrane protein</topology>
    </subcellularLocation>
</comment>
<dbReference type="PANTHER" id="PTHR45138:SF9">
    <property type="entry name" value="DIGUANYLATE CYCLASE DGCM-RELATED"/>
    <property type="match status" value="1"/>
</dbReference>
<evidence type="ECO:0000256" key="6">
    <source>
        <dbReference type="ARBA" id="ARBA00023136"/>
    </source>
</evidence>
<dbReference type="GO" id="GO:0052621">
    <property type="term" value="F:diguanylate cyclase activity"/>
    <property type="evidence" value="ECO:0007669"/>
    <property type="project" value="UniProtKB-EC"/>
</dbReference>
<sequence length="398" mass="40923">MAATLKDISGSIALIALLAVAYGSVLRRFGGSAGSRAALGVLFGLAAMLAMQDPILVAEGVFVDLRHLPVTLAGAFLGWRGSLAAVGLAAAMRLDIGGQGAQVGALGLILAGLAGYLWDRWTLGSGYRGLRAMIALALLSSLHLLALLLLPGPLAIQVLAAMGPVLLPVHIAGVLVVGSLIERERCAHATRAALLRDAFHDPLTGLLNRRGFQEAMSRLPAGQDGALLIIDIDHFKRINDRYGHPAGDVILRSLGARLAAVLRQGDLLARLGGEEIGAFLPGLAPPGASVATRRLCEAIRAEPFTLPGGGTVAVTASLGGAYGPPGMLDALTARADAALYAAKHAGRNRCLFAPDAVIRPGSPNRPSPTCEGCGLDQACAGPRRNPGDRSDVPRPAPA</sequence>
<dbReference type="Gene3D" id="3.30.70.270">
    <property type="match status" value="1"/>
</dbReference>
<evidence type="ECO:0000256" key="4">
    <source>
        <dbReference type="ARBA" id="ARBA00022692"/>
    </source>
</evidence>
<keyword evidence="5 9" id="KW-1133">Transmembrane helix</keyword>
<evidence type="ECO:0000256" key="3">
    <source>
        <dbReference type="ARBA" id="ARBA00022475"/>
    </source>
</evidence>
<evidence type="ECO:0000313" key="12">
    <source>
        <dbReference type="Proteomes" id="UP000305709"/>
    </source>
</evidence>
<keyword evidence="6 9" id="KW-0472">Membrane</keyword>